<dbReference type="eggNOG" id="KOG1603">
    <property type="taxonomic scope" value="Eukaryota"/>
</dbReference>
<dbReference type="HOGENOM" id="CLU_117480_0_0_1"/>
<dbReference type="Gramene" id="OGLUM09G19260.1">
    <property type="protein sequence ID" value="OGLUM09G19260.1"/>
    <property type="gene ID" value="OGLUM09G19260"/>
</dbReference>
<organism evidence="2">
    <name type="scientific">Oryza glumipatula</name>
    <dbReference type="NCBI Taxonomy" id="40148"/>
    <lineage>
        <taxon>Eukaryota</taxon>
        <taxon>Viridiplantae</taxon>
        <taxon>Streptophyta</taxon>
        <taxon>Embryophyta</taxon>
        <taxon>Tracheophyta</taxon>
        <taxon>Spermatophyta</taxon>
        <taxon>Magnoliopsida</taxon>
        <taxon>Liliopsida</taxon>
        <taxon>Poales</taxon>
        <taxon>Poaceae</taxon>
        <taxon>BOP clade</taxon>
        <taxon>Oryzoideae</taxon>
        <taxon>Oryzeae</taxon>
        <taxon>Oryzinae</taxon>
        <taxon>Oryza</taxon>
    </lineage>
</organism>
<dbReference type="PANTHER" id="PTHR46413:SF18">
    <property type="entry name" value="OS09G0549600 PROTEIN"/>
    <property type="match status" value="1"/>
</dbReference>
<evidence type="ECO:0000313" key="3">
    <source>
        <dbReference type="Proteomes" id="UP000026961"/>
    </source>
</evidence>
<keyword evidence="1" id="KW-0175">Coiled coil</keyword>
<sequence>MEMDGVKQFRLQIDMQCRCMGCIRKIEKAMGCIGSLFRSSWLETFRLIFCCPEGVETSVADVDTGIVAVAGKVNPTMLCHWLKRRIRKDVKIVYPDQQVQNSKQKLIMVLGSSSNAKGAHNTPSALPIQDHMSWDSVPPIVQSNHQSLPLIEQKIRELEKVRDMLKIQNLETELGAVRCELKQSREAINGSKKAVMDSALNQLEAYHKLEALSHSPYESCYPSQ</sequence>
<dbReference type="PANTHER" id="PTHR46413">
    <property type="entry name" value="HEAVY METAL-ASSOCIATED ISOPRENYLATED PLANT PROTEIN 6"/>
    <property type="match status" value="1"/>
</dbReference>
<feature type="coiled-coil region" evidence="1">
    <location>
        <begin position="151"/>
        <end position="187"/>
    </location>
</feature>
<dbReference type="STRING" id="40148.A0A0E0B659"/>
<reference evidence="2" key="2">
    <citation type="submission" date="2018-05" db="EMBL/GenBank/DDBJ databases">
        <title>OgluRS3 (Oryza glumaepatula Reference Sequence Version 3).</title>
        <authorList>
            <person name="Zhang J."/>
            <person name="Kudrna D."/>
            <person name="Lee S."/>
            <person name="Talag J."/>
            <person name="Welchert J."/>
            <person name="Wing R.A."/>
        </authorList>
    </citation>
    <scope>NUCLEOTIDE SEQUENCE [LARGE SCALE GENOMIC DNA]</scope>
</reference>
<reference evidence="2" key="1">
    <citation type="submission" date="2015-04" db="UniProtKB">
        <authorList>
            <consortium name="EnsemblPlants"/>
        </authorList>
    </citation>
    <scope>IDENTIFICATION</scope>
</reference>
<evidence type="ECO:0008006" key="4">
    <source>
        <dbReference type="Google" id="ProtNLM"/>
    </source>
</evidence>
<dbReference type="GO" id="GO:0046872">
    <property type="term" value="F:metal ion binding"/>
    <property type="evidence" value="ECO:0007669"/>
    <property type="project" value="InterPro"/>
</dbReference>
<evidence type="ECO:0000256" key="1">
    <source>
        <dbReference type="SAM" id="Coils"/>
    </source>
</evidence>
<accession>A0A0E0B659</accession>
<name>A0A0E0B659_9ORYZ</name>
<dbReference type="EnsemblPlants" id="OGLUM09G19260.1">
    <property type="protein sequence ID" value="OGLUM09G19260.1"/>
    <property type="gene ID" value="OGLUM09G19260"/>
</dbReference>
<dbReference type="Proteomes" id="UP000026961">
    <property type="component" value="Chromosome 9"/>
</dbReference>
<dbReference type="AlphaFoldDB" id="A0A0E0B659"/>
<dbReference type="Gene3D" id="3.30.70.100">
    <property type="match status" value="1"/>
</dbReference>
<keyword evidence="3" id="KW-1185">Reference proteome</keyword>
<evidence type="ECO:0000313" key="2">
    <source>
        <dbReference type="EnsemblPlants" id="OGLUM09G19260.1"/>
    </source>
</evidence>
<protein>
    <recommendedName>
        <fullName evidence="4">HMA domain-containing protein</fullName>
    </recommendedName>
</protein>
<dbReference type="InterPro" id="IPR044594">
    <property type="entry name" value="HIPP01/3/5/6"/>
</dbReference>
<proteinExistence type="predicted"/>